<feature type="region of interest" description="Disordered" evidence="2">
    <location>
        <begin position="273"/>
        <end position="318"/>
    </location>
</feature>
<reference evidence="3" key="1">
    <citation type="journal article" date="2023" name="G3 (Bethesda)">
        <title>Whole genome assembly and annotation of the endangered Caribbean coral Acropora cervicornis.</title>
        <authorList>
            <person name="Selwyn J.D."/>
            <person name="Vollmer S.V."/>
        </authorList>
    </citation>
    <scope>NUCLEOTIDE SEQUENCE</scope>
    <source>
        <strain evidence="3">K2</strain>
    </source>
</reference>
<name>A0AAD9V5L0_ACRCE</name>
<keyword evidence="1" id="KW-0175">Coiled coil</keyword>
<sequence>MWSDSHNNGEPSQLSQASEVTYELFGVVKESLSQGDFDPFLEQNLQEKENYNSPCCVRSEAWPGMGCSLFVQGPPEDFSPPRSHVEADEQSSQESSPTYLSKSPVDNHQANVRGKSAVLNKIHHLESTSFAMDEEIQEQKQRNASVEKRIADGEEQFTQMNEQAASLQNQLQEMTNKHRKFEYKLDHQIQQLTEVIKEKKQNICEIKQDANMVQTLREDKDELRVEIEKLEQHLDDINLDIYWMDYRFMHDLNRMVIFPFWKLEEDLERALNGEDPTLYDEPGPPDREDDEGDGYDYEEDEVDDYEEEASTEDKKTYKSAERTFHNNSYQWSNATAMSDSCHSQGIETKVKSKSKLGKFLVNVFRGGNAAKKNQRNKDSKSRFVRWLTYAMSL</sequence>
<organism evidence="3 4">
    <name type="scientific">Acropora cervicornis</name>
    <name type="common">Staghorn coral</name>
    <dbReference type="NCBI Taxonomy" id="6130"/>
    <lineage>
        <taxon>Eukaryota</taxon>
        <taxon>Metazoa</taxon>
        <taxon>Cnidaria</taxon>
        <taxon>Anthozoa</taxon>
        <taxon>Hexacorallia</taxon>
        <taxon>Scleractinia</taxon>
        <taxon>Astrocoeniina</taxon>
        <taxon>Acroporidae</taxon>
        <taxon>Acropora</taxon>
    </lineage>
</organism>
<accession>A0AAD9V5L0</accession>
<feature type="coiled-coil region" evidence="1">
    <location>
        <begin position="136"/>
        <end position="240"/>
    </location>
</feature>
<evidence type="ECO:0000313" key="4">
    <source>
        <dbReference type="Proteomes" id="UP001249851"/>
    </source>
</evidence>
<feature type="region of interest" description="Disordered" evidence="2">
    <location>
        <begin position="73"/>
        <end position="108"/>
    </location>
</feature>
<comment type="caution">
    <text evidence="3">The sequence shown here is derived from an EMBL/GenBank/DDBJ whole genome shotgun (WGS) entry which is preliminary data.</text>
</comment>
<dbReference type="Proteomes" id="UP001249851">
    <property type="component" value="Unassembled WGS sequence"/>
</dbReference>
<keyword evidence="4" id="KW-1185">Reference proteome</keyword>
<feature type="compositionally biased region" description="Acidic residues" evidence="2">
    <location>
        <begin position="287"/>
        <end position="310"/>
    </location>
</feature>
<protein>
    <submittedName>
        <fullName evidence="3">Uncharacterized protein</fullName>
    </submittedName>
</protein>
<reference evidence="3" key="2">
    <citation type="journal article" date="2023" name="Science">
        <title>Genomic signatures of disease resistance in endangered staghorn corals.</title>
        <authorList>
            <person name="Vollmer S.V."/>
            <person name="Selwyn J.D."/>
            <person name="Despard B.A."/>
            <person name="Roesel C.L."/>
        </authorList>
    </citation>
    <scope>NUCLEOTIDE SEQUENCE</scope>
    <source>
        <strain evidence="3">K2</strain>
    </source>
</reference>
<proteinExistence type="predicted"/>
<dbReference type="AlphaFoldDB" id="A0AAD9V5L0"/>
<evidence type="ECO:0000256" key="1">
    <source>
        <dbReference type="SAM" id="Coils"/>
    </source>
</evidence>
<dbReference type="Gene3D" id="1.20.5.170">
    <property type="match status" value="1"/>
</dbReference>
<gene>
    <name evidence="3" type="ORF">P5673_014870</name>
</gene>
<evidence type="ECO:0000256" key="2">
    <source>
        <dbReference type="SAM" id="MobiDB-lite"/>
    </source>
</evidence>
<evidence type="ECO:0000313" key="3">
    <source>
        <dbReference type="EMBL" id="KAK2562114.1"/>
    </source>
</evidence>
<feature type="compositionally biased region" description="Polar residues" evidence="2">
    <location>
        <begin position="90"/>
        <end position="108"/>
    </location>
</feature>
<dbReference type="EMBL" id="JARQWQ010000030">
    <property type="protein sequence ID" value="KAK2562114.1"/>
    <property type="molecule type" value="Genomic_DNA"/>
</dbReference>